<evidence type="ECO:0000313" key="4">
    <source>
        <dbReference type="Proteomes" id="UP000293854"/>
    </source>
</evidence>
<feature type="transmembrane region" description="Helical" evidence="1">
    <location>
        <begin position="446"/>
        <end position="471"/>
    </location>
</feature>
<feature type="transmembrane region" description="Helical" evidence="1">
    <location>
        <begin position="95"/>
        <end position="116"/>
    </location>
</feature>
<feature type="transmembrane region" description="Helical" evidence="1">
    <location>
        <begin position="52"/>
        <end position="75"/>
    </location>
</feature>
<feature type="transmembrane region" description="Helical" evidence="1">
    <location>
        <begin position="231"/>
        <end position="249"/>
    </location>
</feature>
<keyword evidence="1" id="KW-0812">Transmembrane</keyword>
<evidence type="ECO:0000313" key="5">
    <source>
        <dbReference type="Proteomes" id="UP000595942"/>
    </source>
</evidence>
<feature type="transmembrane region" description="Helical" evidence="1">
    <location>
        <begin position="396"/>
        <end position="416"/>
    </location>
</feature>
<keyword evidence="1" id="KW-1133">Transmembrane helix</keyword>
<gene>
    <name evidence="3" type="ORF">EIG99_12705</name>
    <name evidence="2" type="ORF">I6J05_09070</name>
</gene>
<protein>
    <submittedName>
        <fullName evidence="2 3">O-antigen polysaccharide polymerase Wzy</fullName>
    </submittedName>
</protein>
<evidence type="ECO:0000313" key="3">
    <source>
        <dbReference type="EMBL" id="RZI00021.1"/>
    </source>
</evidence>
<reference evidence="3 4" key="1">
    <citation type="submission" date="2018-11" db="EMBL/GenBank/DDBJ databases">
        <title>Genomic profiling of Staphylococcus species from a Poultry farm system in KwaZulu-Natal, South Africa.</title>
        <authorList>
            <person name="Amoako D.G."/>
            <person name="Somboro A.M."/>
            <person name="Abia A.L.K."/>
            <person name="Bester L.A."/>
            <person name="Essack S.Y."/>
        </authorList>
    </citation>
    <scope>NUCLEOTIDE SEQUENCE [LARGE SCALE GENOMIC DNA]</scope>
    <source>
        <strain evidence="3 4">SA11</strain>
    </source>
</reference>
<dbReference type="EMBL" id="RQTE01000361">
    <property type="protein sequence ID" value="RZI00021.1"/>
    <property type="molecule type" value="Genomic_DNA"/>
</dbReference>
<reference evidence="2 5" key="2">
    <citation type="submission" date="2021-01" db="EMBL/GenBank/DDBJ databases">
        <title>FDA dAtabase for Regulatory Grade micrObial Sequences (FDA-ARGOS): Supporting development and validation of Infectious Disease Dx tests.</title>
        <authorList>
            <person name="Sproer C."/>
            <person name="Gronow S."/>
            <person name="Severitt S."/>
            <person name="Schroder I."/>
            <person name="Tallon L."/>
            <person name="Sadzewicz L."/>
            <person name="Zhao X."/>
            <person name="Boylan J."/>
            <person name="Ott S."/>
            <person name="Bowen H."/>
            <person name="Vavikolanu K."/>
            <person name="Mehta A."/>
            <person name="Aluvathingal J."/>
            <person name="Nadendla S."/>
            <person name="Lowell S."/>
            <person name="Myers T."/>
            <person name="Yan Y."/>
            <person name="Sichtig H."/>
        </authorList>
    </citation>
    <scope>NUCLEOTIDE SEQUENCE [LARGE SCALE GENOMIC DNA]</scope>
    <source>
        <strain evidence="2 5">FDAARGOS_1148</strain>
    </source>
</reference>
<evidence type="ECO:0000256" key="1">
    <source>
        <dbReference type="SAM" id="Phobius"/>
    </source>
</evidence>
<feature type="transmembrane region" description="Helical" evidence="1">
    <location>
        <begin position="423"/>
        <end position="440"/>
    </location>
</feature>
<dbReference type="Pfam" id="PF14296">
    <property type="entry name" value="O-ag_pol_Wzy"/>
    <property type="match status" value="1"/>
</dbReference>
<feature type="transmembrane region" description="Helical" evidence="1">
    <location>
        <begin position="137"/>
        <end position="161"/>
    </location>
</feature>
<dbReference type="EMBL" id="CP068073">
    <property type="protein sequence ID" value="QQS82070.1"/>
    <property type="molecule type" value="Genomic_DNA"/>
</dbReference>
<feature type="transmembrane region" description="Helical" evidence="1">
    <location>
        <begin position="7"/>
        <end position="23"/>
    </location>
</feature>
<feature type="transmembrane region" description="Helical" evidence="1">
    <location>
        <begin position="261"/>
        <end position="280"/>
    </location>
</feature>
<feature type="transmembrane region" description="Helical" evidence="1">
    <location>
        <begin position="29"/>
        <end position="45"/>
    </location>
</feature>
<organism evidence="3 4">
    <name type="scientific">Staphylococcus condimenti</name>
    <dbReference type="NCBI Taxonomy" id="70255"/>
    <lineage>
        <taxon>Bacteria</taxon>
        <taxon>Bacillati</taxon>
        <taxon>Bacillota</taxon>
        <taxon>Bacilli</taxon>
        <taxon>Bacillales</taxon>
        <taxon>Staphylococcaceae</taxon>
        <taxon>Staphylococcus</taxon>
    </lineage>
</organism>
<dbReference type="AlphaFoldDB" id="A0A448JEZ4"/>
<dbReference type="Proteomes" id="UP000595942">
    <property type="component" value="Chromosome"/>
</dbReference>
<keyword evidence="1" id="KW-0472">Membrane</keyword>
<sequence length="482" mass="54359">MARLLRWSVLSAAVIVLALGIIFSNINLLFSALLLFFLNNIIYGFESFNQRVIFFMFNVTFFVFLMGRMVVSQLFHYKEDQFKLLGTYFTDQSTIISILIMLSLSLFCLFLGYALLDRNIHRSFENFVPTETDYIKNIRLVSLIVFAIAIVFKLIYLAGAIQASQSLGYYAYFSTFKSSLPGPMVLISRMFPIAFFVYLATLPAIKRAWIPILAYLFVDGLSVLTGSRSDFMLDVLILFIYFCYRNQIAKRTHTKKWFGKKTLVTGIIAAPVLLALMNFVGNNRGSTSTSSSSVLDSLMSFFFSQGISVNVIGYTIEKAKDIPDKIYTIGPLTEYVKFNIWGNLTGGQGGWSGQSVDRALEGYQYSHTISYVIMKDLYLKGVGYGSSFVAELYHDFGYVGIIIGSMIIGLLIGYFTKMLTAKHIIVIAIALIMARMILFIPRASTIAFIIDTFSPANIFTAIVIFAGERVLRPYLNRKRKKS</sequence>
<feature type="transmembrane region" description="Helical" evidence="1">
    <location>
        <begin position="208"/>
        <end position="225"/>
    </location>
</feature>
<dbReference type="Proteomes" id="UP000293854">
    <property type="component" value="Unassembled WGS sequence"/>
</dbReference>
<dbReference type="OrthoDB" id="1938692at2"/>
<proteinExistence type="predicted"/>
<dbReference type="NCBIfam" id="TIGR04370">
    <property type="entry name" value="glyco_rpt_poly"/>
    <property type="match status" value="1"/>
</dbReference>
<name>A0A448JEZ4_9STAP</name>
<keyword evidence="5" id="KW-1185">Reference proteome</keyword>
<dbReference type="InterPro" id="IPR029468">
    <property type="entry name" value="O-ag_pol_Wzy"/>
</dbReference>
<accession>A0A448JEZ4</accession>
<feature type="transmembrane region" description="Helical" evidence="1">
    <location>
        <begin position="181"/>
        <end position="201"/>
    </location>
</feature>
<evidence type="ECO:0000313" key="2">
    <source>
        <dbReference type="EMBL" id="QQS82070.1"/>
    </source>
</evidence>